<comment type="caution">
    <text evidence="2">The sequence shown here is derived from an EMBL/GenBank/DDBJ whole genome shotgun (WGS) entry which is preliminary data.</text>
</comment>
<accession>A0ABT7GSD0</accession>
<dbReference type="EMBL" id="JASITI010000010">
    <property type="protein sequence ID" value="MDK9496176.1"/>
    <property type="molecule type" value="Genomic_DNA"/>
</dbReference>
<sequence>MADETFPDAPPYPPVPPLRGQTGEVDRRGVQGNHKGLGVGVKGWSAHGIGVVGQAEAMAPMVPDSVAIGVKGISFGRGKEDFGVLGESVWVAPGVKGDNSSTGPGVAGSGSTGPGVLGTSGYSAGVHGKALLSNSPGVHGEGTGGPGVLGTSQDGCGGVFESPKHGQIHLKPAEREFTPDGTPKLPRTGKLGELLAVLDPGGLSCSLWVCVSRNVTVGNHPAGWAAVELGPVVLGEV</sequence>
<feature type="region of interest" description="Disordered" evidence="1">
    <location>
        <begin position="1"/>
        <end position="28"/>
    </location>
</feature>
<organism evidence="2 3">
    <name type="scientific">Streptomyces katrae</name>
    <dbReference type="NCBI Taxonomy" id="68223"/>
    <lineage>
        <taxon>Bacteria</taxon>
        <taxon>Bacillati</taxon>
        <taxon>Actinomycetota</taxon>
        <taxon>Actinomycetes</taxon>
        <taxon>Kitasatosporales</taxon>
        <taxon>Streptomycetaceae</taxon>
        <taxon>Streptomyces</taxon>
    </lineage>
</organism>
<reference evidence="2 3" key="1">
    <citation type="submission" date="2023-05" db="EMBL/GenBank/DDBJ databases">
        <title>Sequencing and Assembly of Streptomyces sp. NP73.</title>
        <authorList>
            <person name="Konwar A.N."/>
            <person name="Saikia K."/>
            <person name="Thakur D."/>
        </authorList>
    </citation>
    <scope>NUCLEOTIDE SEQUENCE [LARGE SCALE GENOMIC DNA]</scope>
    <source>
        <strain evidence="2 3">NP73</strain>
    </source>
</reference>
<evidence type="ECO:0000313" key="3">
    <source>
        <dbReference type="Proteomes" id="UP001223390"/>
    </source>
</evidence>
<proteinExistence type="predicted"/>
<evidence type="ECO:0000313" key="2">
    <source>
        <dbReference type="EMBL" id="MDK9496176.1"/>
    </source>
</evidence>
<evidence type="ECO:0000256" key="1">
    <source>
        <dbReference type="SAM" id="MobiDB-lite"/>
    </source>
</evidence>
<feature type="compositionally biased region" description="Pro residues" evidence="1">
    <location>
        <begin position="8"/>
        <end position="17"/>
    </location>
</feature>
<name>A0ABT7GSD0_9ACTN</name>
<dbReference type="RefSeq" id="WP_285341724.1">
    <property type="nucleotide sequence ID" value="NZ_JASITI010000010.1"/>
</dbReference>
<protein>
    <submittedName>
        <fullName evidence="2">Uncharacterized protein</fullName>
    </submittedName>
</protein>
<gene>
    <name evidence="2" type="ORF">QEZ40_000520</name>
</gene>
<keyword evidence="3" id="KW-1185">Reference proteome</keyword>
<dbReference type="Proteomes" id="UP001223390">
    <property type="component" value="Unassembled WGS sequence"/>
</dbReference>